<accession>A0A6A6RAF9</accession>
<keyword evidence="3" id="KW-1185">Reference proteome</keyword>
<dbReference type="Proteomes" id="UP000799750">
    <property type="component" value="Unassembled WGS sequence"/>
</dbReference>
<dbReference type="AlphaFoldDB" id="A0A6A6RAF9"/>
<evidence type="ECO:0000256" key="1">
    <source>
        <dbReference type="SAM" id="SignalP"/>
    </source>
</evidence>
<feature type="chain" id="PRO_5025358467" description="Ubiquitin 3 binding protein But2 C-terminal domain-containing protein" evidence="1">
    <location>
        <begin position="25"/>
        <end position="183"/>
    </location>
</feature>
<evidence type="ECO:0008006" key="4">
    <source>
        <dbReference type="Google" id="ProtNLM"/>
    </source>
</evidence>
<dbReference type="OrthoDB" id="5422698at2759"/>
<keyword evidence="1" id="KW-0732">Signal</keyword>
<gene>
    <name evidence="2" type="ORF">BU16DRAFT_613411</name>
</gene>
<reference evidence="2" key="1">
    <citation type="journal article" date="2020" name="Stud. Mycol.">
        <title>101 Dothideomycetes genomes: a test case for predicting lifestyles and emergence of pathogens.</title>
        <authorList>
            <person name="Haridas S."/>
            <person name="Albert R."/>
            <person name="Binder M."/>
            <person name="Bloem J."/>
            <person name="Labutti K."/>
            <person name="Salamov A."/>
            <person name="Andreopoulos B."/>
            <person name="Baker S."/>
            <person name="Barry K."/>
            <person name="Bills G."/>
            <person name="Bluhm B."/>
            <person name="Cannon C."/>
            <person name="Castanera R."/>
            <person name="Culley D."/>
            <person name="Daum C."/>
            <person name="Ezra D."/>
            <person name="Gonzalez J."/>
            <person name="Henrissat B."/>
            <person name="Kuo A."/>
            <person name="Liang C."/>
            <person name="Lipzen A."/>
            <person name="Lutzoni F."/>
            <person name="Magnuson J."/>
            <person name="Mondo S."/>
            <person name="Nolan M."/>
            <person name="Ohm R."/>
            <person name="Pangilinan J."/>
            <person name="Park H.-J."/>
            <person name="Ramirez L."/>
            <person name="Alfaro M."/>
            <person name="Sun H."/>
            <person name="Tritt A."/>
            <person name="Yoshinaga Y."/>
            <person name="Zwiers L.-H."/>
            <person name="Turgeon B."/>
            <person name="Goodwin S."/>
            <person name="Spatafora J."/>
            <person name="Crous P."/>
            <person name="Grigoriev I."/>
        </authorList>
    </citation>
    <scope>NUCLEOTIDE SEQUENCE</scope>
    <source>
        <strain evidence="2">CBS 269.34</strain>
    </source>
</reference>
<sequence>MKITVVRFLLFLALHVSFPTFVCGSRDGQLVLEEPVARERVPGDSPAYYTGPKKANQLFIISYFQMAPNPPTKNKRVFFYLEGYSPALPGLENATLLTRAEVPDRPDIFEAEAKISDFKAVVVRRDLSYGGPLKAGSNEVLADFLLWGPAMHTGNHTCEAVAKLPDGRVLFSFAATVWLEGGW</sequence>
<name>A0A6A6RAF9_9PEZI</name>
<proteinExistence type="predicted"/>
<dbReference type="EMBL" id="MU004182">
    <property type="protein sequence ID" value="KAF2501531.1"/>
    <property type="molecule type" value="Genomic_DNA"/>
</dbReference>
<feature type="signal peptide" evidence="1">
    <location>
        <begin position="1"/>
        <end position="24"/>
    </location>
</feature>
<evidence type="ECO:0000313" key="2">
    <source>
        <dbReference type="EMBL" id="KAF2501531.1"/>
    </source>
</evidence>
<organism evidence="2 3">
    <name type="scientific">Lophium mytilinum</name>
    <dbReference type="NCBI Taxonomy" id="390894"/>
    <lineage>
        <taxon>Eukaryota</taxon>
        <taxon>Fungi</taxon>
        <taxon>Dikarya</taxon>
        <taxon>Ascomycota</taxon>
        <taxon>Pezizomycotina</taxon>
        <taxon>Dothideomycetes</taxon>
        <taxon>Pleosporomycetidae</taxon>
        <taxon>Mytilinidiales</taxon>
        <taxon>Mytilinidiaceae</taxon>
        <taxon>Lophium</taxon>
    </lineage>
</organism>
<protein>
    <recommendedName>
        <fullName evidence="4">Ubiquitin 3 binding protein But2 C-terminal domain-containing protein</fullName>
    </recommendedName>
</protein>
<evidence type="ECO:0000313" key="3">
    <source>
        <dbReference type="Proteomes" id="UP000799750"/>
    </source>
</evidence>